<dbReference type="InterPro" id="IPR032675">
    <property type="entry name" value="LRR_dom_sf"/>
</dbReference>
<accession>A0A1A8G6A6</accession>
<feature type="non-terminal residue" evidence="1">
    <location>
        <position position="1"/>
    </location>
</feature>
<reference evidence="1" key="1">
    <citation type="submission" date="2016-05" db="EMBL/GenBank/DDBJ databases">
        <authorList>
            <person name="Lavstsen T."/>
            <person name="Jespersen J.S."/>
        </authorList>
    </citation>
    <scope>NUCLEOTIDE SEQUENCE</scope>
    <source>
        <tissue evidence="1">Brain</tissue>
    </source>
</reference>
<organism evidence="1">
    <name type="scientific">Nothobranchius korthausae</name>
    <dbReference type="NCBI Taxonomy" id="1143690"/>
    <lineage>
        <taxon>Eukaryota</taxon>
        <taxon>Metazoa</taxon>
        <taxon>Chordata</taxon>
        <taxon>Craniata</taxon>
        <taxon>Vertebrata</taxon>
        <taxon>Euteleostomi</taxon>
        <taxon>Actinopterygii</taxon>
        <taxon>Neopterygii</taxon>
        <taxon>Teleostei</taxon>
        <taxon>Neoteleostei</taxon>
        <taxon>Acanthomorphata</taxon>
        <taxon>Ovalentaria</taxon>
        <taxon>Atherinomorphae</taxon>
        <taxon>Cyprinodontiformes</taxon>
        <taxon>Nothobranchiidae</taxon>
        <taxon>Nothobranchius</taxon>
    </lineage>
</organism>
<sequence>LKSNPSHLTELDLSLNDLKAPDVKQLLDLVESPDYNLQTLRWESFGDL</sequence>
<gene>
    <name evidence="1" type="primary">Nfu_g_1_011541</name>
</gene>
<dbReference type="EMBL" id="HAEC01000213">
    <property type="protein sequence ID" value="SBQ68290.1"/>
    <property type="molecule type" value="Transcribed_RNA"/>
</dbReference>
<name>A0A1A8G6A6_9TELE</name>
<proteinExistence type="predicted"/>
<dbReference type="SUPFAM" id="SSF52047">
    <property type="entry name" value="RNI-like"/>
    <property type="match status" value="1"/>
</dbReference>
<dbReference type="Gene3D" id="3.80.10.10">
    <property type="entry name" value="Ribonuclease Inhibitor"/>
    <property type="match status" value="1"/>
</dbReference>
<dbReference type="EMBL" id="HAEB01020101">
    <property type="protein sequence ID" value="SBQ66628.1"/>
    <property type="molecule type" value="Transcribed_RNA"/>
</dbReference>
<reference evidence="1" key="2">
    <citation type="submission" date="2016-06" db="EMBL/GenBank/DDBJ databases">
        <title>The genome of a short-lived fish provides insights into sex chromosome evolution and the genetic control of aging.</title>
        <authorList>
            <person name="Reichwald K."/>
            <person name="Felder M."/>
            <person name="Petzold A."/>
            <person name="Koch P."/>
            <person name="Groth M."/>
            <person name="Platzer M."/>
        </authorList>
    </citation>
    <scope>NUCLEOTIDE SEQUENCE</scope>
    <source>
        <tissue evidence="1">Brain</tissue>
    </source>
</reference>
<dbReference type="AlphaFoldDB" id="A0A1A8G6A6"/>
<protein>
    <submittedName>
        <fullName evidence="1">Uncharacterized protein</fullName>
    </submittedName>
</protein>
<evidence type="ECO:0000313" key="1">
    <source>
        <dbReference type="EMBL" id="SBQ66628.1"/>
    </source>
</evidence>